<evidence type="ECO:0000256" key="1">
    <source>
        <dbReference type="ARBA" id="ARBA00004141"/>
    </source>
</evidence>
<feature type="transmembrane region" description="Helical" evidence="5">
    <location>
        <begin position="326"/>
        <end position="344"/>
    </location>
</feature>
<evidence type="ECO:0000313" key="6">
    <source>
        <dbReference type="EMBL" id="CAB3400215.1"/>
    </source>
</evidence>
<keyword evidence="7" id="KW-1185">Reference proteome</keyword>
<dbReference type="SUPFAM" id="SSF103473">
    <property type="entry name" value="MFS general substrate transporter"/>
    <property type="match status" value="1"/>
</dbReference>
<feature type="transmembrane region" description="Helical" evidence="5">
    <location>
        <begin position="414"/>
        <end position="433"/>
    </location>
</feature>
<feature type="transmembrane region" description="Helical" evidence="5">
    <location>
        <begin position="51"/>
        <end position="72"/>
    </location>
</feature>
<sequence length="470" mass="51794">MAEDEYRVYPKRWIYLLAACLINFSNGNTWITFAAITFYTNDYYANNNAALLFNVIFMVLSIPVGFLACWWIDKFGLRSAYHIGAWSNLIGNIVRLVASGSFVDPSLRFPIAFTGQAIAAFAQPFVMFLPTKLAAYWFADNERATANTLASMSNPIGIAIMYSMAPVFVNKSTPDNFFNMNIAVTAVAVVPVLLSFFVNRSKPPTPSTPSKGNDIQCPSFLEGVKICFKSKAYMVLALCLGGGVGLFNALYNNLQPALCVKGYNPTFNGGMGTLLILSGFVGSAISGIIVDKWGKFEQVMKVAFCIAGVAAASLSICINYENVEWWVIASIFVFGAAGFSIFPIGLEMGVEATFPVAEATSTGLIIMIGQVQGVFYVLMTNLAVGKPTPHDLAIQTCVDSNQNINTVLTWKYPFIIWLACISALIIIFVSLFWPKYKRRNYEQGQKMQRETISSDQTITHFDLEVQRTKI</sequence>
<dbReference type="OrthoDB" id="422206at2759"/>
<dbReference type="EMBL" id="CADEPM010000002">
    <property type="protein sequence ID" value="CAB3400215.1"/>
    <property type="molecule type" value="Genomic_DNA"/>
</dbReference>
<feature type="transmembrane region" description="Helical" evidence="5">
    <location>
        <begin position="12"/>
        <end position="39"/>
    </location>
</feature>
<evidence type="ECO:0000256" key="3">
    <source>
        <dbReference type="ARBA" id="ARBA00022989"/>
    </source>
</evidence>
<feature type="transmembrane region" description="Helical" evidence="5">
    <location>
        <begin position="146"/>
        <end position="165"/>
    </location>
</feature>
<keyword evidence="4 5" id="KW-0472">Membrane</keyword>
<organism evidence="6 7">
    <name type="scientific">Caenorhabditis bovis</name>
    <dbReference type="NCBI Taxonomy" id="2654633"/>
    <lineage>
        <taxon>Eukaryota</taxon>
        <taxon>Metazoa</taxon>
        <taxon>Ecdysozoa</taxon>
        <taxon>Nematoda</taxon>
        <taxon>Chromadorea</taxon>
        <taxon>Rhabditida</taxon>
        <taxon>Rhabditina</taxon>
        <taxon>Rhabditomorpha</taxon>
        <taxon>Rhabditoidea</taxon>
        <taxon>Rhabditidae</taxon>
        <taxon>Peloderinae</taxon>
        <taxon>Caenorhabditis</taxon>
    </lineage>
</organism>
<dbReference type="InterPro" id="IPR036259">
    <property type="entry name" value="MFS_trans_sf"/>
</dbReference>
<dbReference type="GO" id="GO:0022857">
    <property type="term" value="F:transmembrane transporter activity"/>
    <property type="evidence" value="ECO:0007669"/>
    <property type="project" value="InterPro"/>
</dbReference>
<feature type="transmembrane region" description="Helical" evidence="5">
    <location>
        <begin position="271"/>
        <end position="290"/>
    </location>
</feature>
<dbReference type="Pfam" id="PF07690">
    <property type="entry name" value="MFS_1"/>
    <property type="match status" value="1"/>
</dbReference>
<feature type="transmembrane region" description="Helical" evidence="5">
    <location>
        <begin position="302"/>
        <end position="320"/>
    </location>
</feature>
<evidence type="ECO:0000256" key="4">
    <source>
        <dbReference type="ARBA" id="ARBA00023136"/>
    </source>
</evidence>
<dbReference type="PANTHER" id="PTHR10924:SF30">
    <property type="entry name" value="MFS DOMAIN-CONTAINING PROTEIN"/>
    <property type="match status" value="1"/>
</dbReference>
<name>A0A8S1E8R3_9PELO</name>
<gene>
    <name evidence="6" type="ORF">CBOVIS_LOCUS3202</name>
</gene>
<evidence type="ECO:0000313" key="7">
    <source>
        <dbReference type="Proteomes" id="UP000494206"/>
    </source>
</evidence>
<accession>A0A8S1E8R3</accession>
<dbReference type="PANTHER" id="PTHR10924">
    <property type="entry name" value="MAJOR FACILITATOR SUPERFAMILY PROTEIN-RELATED"/>
    <property type="match status" value="1"/>
</dbReference>
<comment type="caution">
    <text evidence="6">The sequence shown here is derived from an EMBL/GenBank/DDBJ whole genome shotgun (WGS) entry which is preliminary data.</text>
</comment>
<dbReference type="Gene3D" id="1.20.1250.20">
    <property type="entry name" value="MFS general substrate transporter like domains"/>
    <property type="match status" value="2"/>
</dbReference>
<keyword evidence="3 5" id="KW-1133">Transmembrane helix</keyword>
<feature type="transmembrane region" description="Helical" evidence="5">
    <location>
        <begin position="118"/>
        <end position="139"/>
    </location>
</feature>
<evidence type="ECO:0008006" key="8">
    <source>
        <dbReference type="Google" id="ProtNLM"/>
    </source>
</evidence>
<dbReference type="CDD" id="cd17399">
    <property type="entry name" value="MFS_MFSD7"/>
    <property type="match status" value="1"/>
</dbReference>
<evidence type="ECO:0000256" key="5">
    <source>
        <dbReference type="SAM" id="Phobius"/>
    </source>
</evidence>
<feature type="transmembrane region" description="Helical" evidence="5">
    <location>
        <begin position="177"/>
        <end position="198"/>
    </location>
</feature>
<dbReference type="Proteomes" id="UP000494206">
    <property type="component" value="Unassembled WGS sequence"/>
</dbReference>
<dbReference type="AlphaFoldDB" id="A0A8S1E8R3"/>
<dbReference type="InterPro" id="IPR011701">
    <property type="entry name" value="MFS"/>
</dbReference>
<protein>
    <recommendedName>
        <fullName evidence="8">Major facilitator superfamily (MFS) profile domain-containing protein</fullName>
    </recommendedName>
</protein>
<feature type="transmembrane region" description="Helical" evidence="5">
    <location>
        <begin position="232"/>
        <end position="251"/>
    </location>
</feature>
<dbReference type="GO" id="GO:0016020">
    <property type="term" value="C:membrane"/>
    <property type="evidence" value="ECO:0007669"/>
    <property type="project" value="UniProtKB-SubCell"/>
</dbReference>
<dbReference type="InterPro" id="IPR049680">
    <property type="entry name" value="FLVCR1-2_SLC49-like"/>
</dbReference>
<reference evidence="6 7" key="1">
    <citation type="submission" date="2020-04" db="EMBL/GenBank/DDBJ databases">
        <authorList>
            <person name="Laetsch R D."/>
            <person name="Stevens L."/>
            <person name="Kumar S."/>
            <person name="Blaxter L. M."/>
        </authorList>
    </citation>
    <scope>NUCLEOTIDE SEQUENCE [LARGE SCALE GENOMIC DNA]</scope>
</reference>
<comment type="subcellular location">
    <subcellularLocation>
        <location evidence="1">Membrane</location>
        <topology evidence="1">Multi-pass membrane protein</topology>
    </subcellularLocation>
</comment>
<proteinExistence type="predicted"/>
<evidence type="ECO:0000256" key="2">
    <source>
        <dbReference type="ARBA" id="ARBA00022692"/>
    </source>
</evidence>
<keyword evidence="2 5" id="KW-0812">Transmembrane</keyword>